<name>A0A1L5NFQ3_9HYPH</name>
<feature type="region of interest" description="Disordered" evidence="1">
    <location>
        <begin position="1"/>
        <end position="27"/>
    </location>
</feature>
<reference evidence="2 3" key="1">
    <citation type="submission" date="2016-09" db="EMBL/GenBank/DDBJ databases">
        <title>The complete genome sequences of Rhizobium gallicum, symbiovars gallicum and phaseoli, symbionts associated to common bean (Phaseolus vulgaris).</title>
        <authorList>
            <person name="Bustos P."/>
            <person name="Santamaria R.I."/>
            <person name="Perez-Carrascal O.M."/>
            <person name="Juarez S."/>
            <person name="Lozano L."/>
            <person name="Martinez-Flores I."/>
            <person name="Martinez-Romero E."/>
            <person name="Cevallos M."/>
            <person name="Romero D."/>
            <person name="Davila G."/>
            <person name="Gonzalez V."/>
        </authorList>
    </citation>
    <scope>NUCLEOTIDE SEQUENCE [LARGE SCALE GENOMIC DNA]</scope>
    <source>
        <strain evidence="2 3">IE4872</strain>
    </source>
</reference>
<dbReference type="Proteomes" id="UP000184749">
    <property type="component" value="Chromosome"/>
</dbReference>
<protein>
    <submittedName>
        <fullName evidence="2">Uncharacterized protein</fullName>
    </submittedName>
</protein>
<dbReference type="EMBL" id="CP017101">
    <property type="protein sequence ID" value="APO66743.1"/>
    <property type="molecule type" value="Genomic_DNA"/>
</dbReference>
<accession>A0A1L5NFQ3</accession>
<dbReference type="AlphaFoldDB" id="A0A1L5NFQ3"/>
<proteinExistence type="predicted"/>
<sequence>MEPGTEASWSSRRHRGRPRPCTEHGQQERIEWTASESVADWNQMQGSVLGFSVIAICYPEDRSSYHVVEGFQRKRTVIEIAENIFALDEAMAAAERVINEFLQSFDQKAVRVHKISKDRCNILYRNIPLAMIERGDYGDFDIAYRGLLSAYDDVPTLSRAIDRVIAKMK</sequence>
<organism evidence="2 3">
    <name type="scientific">Rhizobium gallicum</name>
    <dbReference type="NCBI Taxonomy" id="56730"/>
    <lineage>
        <taxon>Bacteria</taxon>
        <taxon>Pseudomonadati</taxon>
        <taxon>Pseudomonadota</taxon>
        <taxon>Alphaproteobacteria</taxon>
        <taxon>Hyphomicrobiales</taxon>
        <taxon>Rhizobiaceae</taxon>
        <taxon>Rhizobium/Agrobacterium group</taxon>
        <taxon>Rhizobium</taxon>
    </lineage>
</organism>
<evidence type="ECO:0000313" key="2">
    <source>
        <dbReference type="EMBL" id="APO66743.1"/>
    </source>
</evidence>
<evidence type="ECO:0000256" key="1">
    <source>
        <dbReference type="SAM" id="MobiDB-lite"/>
    </source>
</evidence>
<evidence type="ECO:0000313" key="3">
    <source>
        <dbReference type="Proteomes" id="UP000184749"/>
    </source>
</evidence>
<gene>
    <name evidence="2" type="ORF">IE4872_CH01092</name>
</gene>